<evidence type="ECO:0000256" key="1">
    <source>
        <dbReference type="ARBA" id="ARBA00004141"/>
    </source>
</evidence>
<feature type="transmembrane region" description="Helical" evidence="5">
    <location>
        <begin position="201"/>
        <end position="220"/>
    </location>
</feature>
<evidence type="ECO:0000313" key="6">
    <source>
        <dbReference type="EMBL" id="QDU54937.1"/>
    </source>
</evidence>
<evidence type="ECO:0000256" key="2">
    <source>
        <dbReference type="ARBA" id="ARBA00022692"/>
    </source>
</evidence>
<evidence type="ECO:0000256" key="5">
    <source>
        <dbReference type="SAM" id="Phobius"/>
    </source>
</evidence>
<keyword evidence="3 5" id="KW-1133">Transmembrane helix</keyword>
<keyword evidence="2 5" id="KW-0812">Transmembrane</keyword>
<evidence type="ECO:0000256" key="4">
    <source>
        <dbReference type="ARBA" id="ARBA00023136"/>
    </source>
</evidence>
<dbReference type="AlphaFoldDB" id="A0A518AJM4"/>
<evidence type="ECO:0000313" key="7">
    <source>
        <dbReference type="Proteomes" id="UP000315750"/>
    </source>
</evidence>
<dbReference type="Gene3D" id="1.20.1530.20">
    <property type="match status" value="1"/>
</dbReference>
<dbReference type="OrthoDB" id="9806785at2"/>
<dbReference type="PANTHER" id="PTHR10361:SF28">
    <property type="entry name" value="P3 PROTEIN-RELATED"/>
    <property type="match status" value="1"/>
</dbReference>
<dbReference type="Proteomes" id="UP000315750">
    <property type="component" value="Chromosome"/>
</dbReference>
<feature type="transmembrane region" description="Helical" evidence="5">
    <location>
        <begin position="46"/>
        <end position="68"/>
    </location>
</feature>
<proteinExistence type="predicted"/>
<feature type="transmembrane region" description="Helical" evidence="5">
    <location>
        <begin position="74"/>
        <end position="94"/>
    </location>
</feature>
<gene>
    <name evidence="6" type="ORF">Pan181_11220</name>
</gene>
<dbReference type="GO" id="GO:0016020">
    <property type="term" value="C:membrane"/>
    <property type="evidence" value="ECO:0007669"/>
    <property type="project" value="UniProtKB-SubCell"/>
</dbReference>
<feature type="transmembrane region" description="Helical" evidence="5">
    <location>
        <begin position="101"/>
        <end position="122"/>
    </location>
</feature>
<feature type="transmembrane region" description="Helical" evidence="5">
    <location>
        <begin position="270"/>
        <end position="290"/>
    </location>
</feature>
<dbReference type="KEGG" id="amuc:Pan181_11220"/>
<dbReference type="InterPro" id="IPR004710">
    <property type="entry name" value="Bilac:Na_transpt"/>
</dbReference>
<evidence type="ECO:0000256" key="3">
    <source>
        <dbReference type="ARBA" id="ARBA00022989"/>
    </source>
</evidence>
<dbReference type="EMBL" id="CP036278">
    <property type="protein sequence ID" value="QDU54937.1"/>
    <property type="molecule type" value="Genomic_DNA"/>
</dbReference>
<accession>A0A518AJM4</accession>
<comment type="subcellular location">
    <subcellularLocation>
        <location evidence="1">Membrane</location>
        <topology evidence="1">Multi-pass membrane protein</topology>
    </subcellularLocation>
</comment>
<reference evidence="6 7" key="1">
    <citation type="submission" date="2019-02" db="EMBL/GenBank/DDBJ databases">
        <title>Deep-cultivation of Planctomycetes and their phenomic and genomic characterization uncovers novel biology.</title>
        <authorList>
            <person name="Wiegand S."/>
            <person name="Jogler M."/>
            <person name="Boedeker C."/>
            <person name="Pinto D."/>
            <person name="Vollmers J."/>
            <person name="Rivas-Marin E."/>
            <person name="Kohn T."/>
            <person name="Peeters S.H."/>
            <person name="Heuer A."/>
            <person name="Rast P."/>
            <person name="Oberbeckmann S."/>
            <person name="Bunk B."/>
            <person name="Jeske O."/>
            <person name="Meyerdierks A."/>
            <person name="Storesund J.E."/>
            <person name="Kallscheuer N."/>
            <person name="Luecker S."/>
            <person name="Lage O.M."/>
            <person name="Pohl T."/>
            <person name="Merkel B.J."/>
            <person name="Hornburger P."/>
            <person name="Mueller R.-W."/>
            <person name="Bruemmer F."/>
            <person name="Labrenz M."/>
            <person name="Spormann A.M."/>
            <person name="Op den Camp H."/>
            <person name="Overmann J."/>
            <person name="Amann R."/>
            <person name="Jetten M.S.M."/>
            <person name="Mascher T."/>
            <person name="Medema M.H."/>
            <person name="Devos D.P."/>
            <person name="Kaster A.-K."/>
            <person name="Ovreas L."/>
            <person name="Rohde M."/>
            <person name="Galperin M.Y."/>
            <person name="Jogler C."/>
        </authorList>
    </citation>
    <scope>NUCLEOTIDE SEQUENCE [LARGE SCALE GENOMIC DNA]</scope>
    <source>
        <strain evidence="6 7">Pan181</strain>
    </source>
</reference>
<feature type="transmembrane region" description="Helical" evidence="5">
    <location>
        <begin position="14"/>
        <end position="34"/>
    </location>
</feature>
<dbReference type="PANTHER" id="PTHR10361">
    <property type="entry name" value="SODIUM-BILE ACID COTRANSPORTER"/>
    <property type="match status" value="1"/>
</dbReference>
<dbReference type="InterPro" id="IPR038770">
    <property type="entry name" value="Na+/solute_symporter_sf"/>
</dbReference>
<keyword evidence="7" id="KW-1185">Reference proteome</keyword>
<name>A0A518AJM4_9BACT</name>
<sequence length="307" mass="33509">MQLFLDFYRENARLFYNTQLVLAMFGMGATSSVAQFRSVFRRPWDIALVLFLQYLLMPSVAVALAWITQLPPPMTVGLVLLASLPSGSLSNILTFLGRGNVALSITTTCASTAICLLATPIVLDAFTIGHLPEGFHMPWDQILLSIVLLLVLPLVVGMVIGSLKHSWRRPLSKLAVWGSMIAVGGVWVGAIGGGQIEILHYGWQAPALIVVFIVLSMLVTNEGMLAMGYQKDESFTLSIEVSMRNGNLGIALLTPLFGELTRENDFHQGGLYSCLFGGGAMMVFGLIAVGRRHLRFALQRRAKQAIE</sequence>
<organism evidence="6 7">
    <name type="scientific">Aeoliella mucimassa</name>
    <dbReference type="NCBI Taxonomy" id="2527972"/>
    <lineage>
        <taxon>Bacteria</taxon>
        <taxon>Pseudomonadati</taxon>
        <taxon>Planctomycetota</taxon>
        <taxon>Planctomycetia</taxon>
        <taxon>Pirellulales</taxon>
        <taxon>Lacipirellulaceae</taxon>
        <taxon>Aeoliella</taxon>
    </lineage>
</organism>
<dbReference type="InterPro" id="IPR002657">
    <property type="entry name" value="BilAc:Na_symport/Acr3"/>
</dbReference>
<feature type="transmembrane region" description="Helical" evidence="5">
    <location>
        <begin position="142"/>
        <end position="163"/>
    </location>
</feature>
<feature type="transmembrane region" description="Helical" evidence="5">
    <location>
        <begin position="241"/>
        <end position="258"/>
    </location>
</feature>
<feature type="transmembrane region" description="Helical" evidence="5">
    <location>
        <begin position="175"/>
        <end position="195"/>
    </location>
</feature>
<keyword evidence="4 5" id="KW-0472">Membrane</keyword>
<dbReference type="RefSeq" id="WP_145245861.1">
    <property type="nucleotide sequence ID" value="NZ_CP036278.1"/>
</dbReference>
<protein>
    <submittedName>
        <fullName evidence="6">Sodium Bile acid symporter family protein</fullName>
    </submittedName>
</protein>
<dbReference type="Pfam" id="PF01758">
    <property type="entry name" value="SBF"/>
    <property type="match status" value="1"/>
</dbReference>